<gene>
    <name evidence="1" type="ORF">T4C_10692</name>
</gene>
<dbReference type="AlphaFoldDB" id="A0A0V1HED1"/>
<reference evidence="1 2" key="1">
    <citation type="submission" date="2015-01" db="EMBL/GenBank/DDBJ databases">
        <title>Evolution of Trichinella species and genotypes.</title>
        <authorList>
            <person name="Korhonen P.K."/>
            <person name="Edoardo P."/>
            <person name="Giuseppe L.R."/>
            <person name="Gasser R.B."/>
        </authorList>
    </citation>
    <scope>NUCLEOTIDE SEQUENCE [LARGE SCALE GENOMIC DNA]</scope>
    <source>
        <strain evidence="1">ISS176</strain>
    </source>
</reference>
<dbReference type="EMBL" id="JYDV01000636">
    <property type="protein sequence ID" value="KRZ08325.1"/>
    <property type="molecule type" value="Genomic_DNA"/>
</dbReference>
<proteinExistence type="predicted"/>
<evidence type="ECO:0000313" key="1">
    <source>
        <dbReference type="EMBL" id="KRZ08325.1"/>
    </source>
</evidence>
<accession>A0A0V1HED1</accession>
<evidence type="ECO:0000313" key="2">
    <source>
        <dbReference type="Proteomes" id="UP000054826"/>
    </source>
</evidence>
<dbReference type="Proteomes" id="UP000054826">
    <property type="component" value="Unassembled WGS sequence"/>
</dbReference>
<name>A0A0V1HED1_TRIPS</name>
<protein>
    <submittedName>
        <fullName evidence="1">Uncharacterized protein</fullName>
    </submittedName>
</protein>
<sequence>MGMSRIIFDHVTPFDIALNETIECFAVANETIITQ</sequence>
<comment type="caution">
    <text evidence="1">The sequence shown here is derived from an EMBL/GenBank/DDBJ whole genome shotgun (WGS) entry which is preliminary data.</text>
</comment>
<organism evidence="1 2">
    <name type="scientific">Trichinella pseudospiralis</name>
    <name type="common">Parasitic roundworm</name>
    <dbReference type="NCBI Taxonomy" id="6337"/>
    <lineage>
        <taxon>Eukaryota</taxon>
        <taxon>Metazoa</taxon>
        <taxon>Ecdysozoa</taxon>
        <taxon>Nematoda</taxon>
        <taxon>Enoplea</taxon>
        <taxon>Dorylaimia</taxon>
        <taxon>Trichinellida</taxon>
        <taxon>Trichinellidae</taxon>
        <taxon>Trichinella</taxon>
    </lineage>
</organism>